<dbReference type="Pfam" id="PF11901">
    <property type="entry name" value="DM9"/>
    <property type="match status" value="1"/>
</dbReference>
<reference evidence="2 3" key="1">
    <citation type="submission" date="2016-07" db="EMBL/GenBank/DDBJ databases">
        <title>Pervasive Adenine N6-methylation of Active Genes in Fungi.</title>
        <authorList>
            <consortium name="DOE Joint Genome Institute"/>
            <person name="Mondo S.J."/>
            <person name="Dannebaum R.O."/>
            <person name="Kuo R.C."/>
            <person name="Labutti K."/>
            <person name="Haridas S."/>
            <person name="Kuo A."/>
            <person name="Salamov A."/>
            <person name="Ahrendt S.R."/>
            <person name="Lipzen A."/>
            <person name="Sullivan W."/>
            <person name="Andreopoulos W.B."/>
            <person name="Clum A."/>
            <person name="Lindquist E."/>
            <person name="Daum C."/>
            <person name="Ramamoorthy G.K."/>
            <person name="Gryganskyi A."/>
            <person name="Culley D."/>
            <person name="Magnuson J.K."/>
            <person name="James T.Y."/>
            <person name="O'Malley M.A."/>
            <person name="Stajich J.E."/>
            <person name="Spatafora J.W."/>
            <person name="Visel A."/>
            <person name="Grigoriev I.V."/>
        </authorList>
    </citation>
    <scope>NUCLEOTIDE SEQUENCE [LARGE SCALE GENOMIC DNA]</scope>
    <source>
        <strain evidence="2 3">68-887.2</strain>
    </source>
</reference>
<keyword evidence="3" id="KW-1185">Reference proteome</keyword>
<dbReference type="SMART" id="SM00696">
    <property type="entry name" value="DM9"/>
    <property type="match status" value="1"/>
</dbReference>
<dbReference type="STRING" id="71784.A0A1Y2AEQ0"/>
<dbReference type="InParanoid" id="A0A1Y2AEQ0"/>
<dbReference type="InterPro" id="IPR006616">
    <property type="entry name" value="DM9_repeat"/>
</dbReference>
<evidence type="ECO:0000313" key="2">
    <source>
        <dbReference type="EMBL" id="ORY20747.1"/>
    </source>
</evidence>
<dbReference type="AlphaFoldDB" id="A0A1Y2AEQ0"/>
<dbReference type="OrthoDB" id="2142040at2759"/>
<dbReference type="Proteomes" id="UP000193986">
    <property type="component" value="Unassembled WGS sequence"/>
</dbReference>
<protein>
    <submittedName>
        <fullName evidence="2">Uncharacterized protein</fullName>
    </submittedName>
</protein>
<dbReference type="EMBL" id="MCFC01000126">
    <property type="protein sequence ID" value="ORY20747.1"/>
    <property type="molecule type" value="Genomic_DNA"/>
</dbReference>
<dbReference type="PANTHER" id="PTHR31649">
    <property type="entry name" value="AGAP009604-PA"/>
    <property type="match status" value="1"/>
</dbReference>
<accession>A0A1Y2AEQ0</accession>
<sequence length="369" mass="41464">MHQYQNEAQPHSQPQRWAPFTPYLPGSVAWYAGTFWRSEANHLSGPQVGGAPTHNLHLWTPLSSTATTYPHQPQMYQPQSYYTQQPPPYSSSSFSSSSPYTGGPSFGSGSRKGRNTMDFFTDMATESRKAMTIEKETREARDESALRYELNGKKVWKVGGVGMWSYSLDAREEEVKQRLWRDWGEQHGRDDWLLAARARTEEYNKPSRAVKPALMWKLVEKGQDLPRDALPIGNEADGMPLFSARAWWEGGLQLGKAGTHLSHRASISYGGSEHNLEVYEVLCGPPDPSLIKWMTYRHGEHAGIEGWQPVEGGREKDGTPVLLAKGEYENGVHPGKCLLNDDHACVGWGGGELWVRPFQILAYCSPSRR</sequence>
<dbReference type="PANTHER" id="PTHR31649:SF1">
    <property type="entry name" value="FARNESOIC ACID O-METHYL TRANSFERASE DOMAIN-CONTAINING PROTEIN"/>
    <property type="match status" value="1"/>
</dbReference>
<feature type="region of interest" description="Disordered" evidence="1">
    <location>
        <begin position="78"/>
        <end position="114"/>
    </location>
</feature>
<feature type="compositionally biased region" description="Low complexity" evidence="1">
    <location>
        <begin position="78"/>
        <end position="109"/>
    </location>
</feature>
<evidence type="ECO:0000256" key="1">
    <source>
        <dbReference type="SAM" id="MobiDB-lite"/>
    </source>
</evidence>
<proteinExistence type="predicted"/>
<comment type="caution">
    <text evidence="2">The sequence shown here is derived from an EMBL/GenBank/DDBJ whole genome shotgun (WGS) entry which is preliminary data.</text>
</comment>
<name>A0A1Y2AEQ0_9TREE</name>
<evidence type="ECO:0000313" key="3">
    <source>
        <dbReference type="Proteomes" id="UP000193986"/>
    </source>
</evidence>
<gene>
    <name evidence="2" type="ORF">BCR39DRAFT_474891</name>
</gene>
<organism evidence="2 3">
    <name type="scientific">Naematelia encephala</name>
    <dbReference type="NCBI Taxonomy" id="71784"/>
    <lineage>
        <taxon>Eukaryota</taxon>
        <taxon>Fungi</taxon>
        <taxon>Dikarya</taxon>
        <taxon>Basidiomycota</taxon>
        <taxon>Agaricomycotina</taxon>
        <taxon>Tremellomycetes</taxon>
        <taxon>Tremellales</taxon>
        <taxon>Naemateliaceae</taxon>
        <taxon>Naematelia</taxon>
    </lineage>
</organism>